<keyword evidence="2" id="KW-1185">Reference proteome</keyword>
<comment type="caution">
    <text evidence="1">The sequence shown here is derived from an EMBL/GenBank/DDBJ whole genome shotgun (WGS) entry which is preliminary data.</text>
</comment>
<dbReference type="InterPro" id="IPR032675">
    <property type="entry name" value="LRR_dom_sf"/>
</dbReference>
<dbReference type="EMBL" id="CM026430">
    <property type="protein sequence ID" value="KAG0562168.1"/>
    <property type="molecule type" value="Genomic_DNA"/>
</dbReference>
<dbReference type="Gene3D" id="3.80.10.10">
    <property type="entry name" value="Ribonuclease Inhibitor"/>
    <property type="match status" value="2"/>
</dbReference>
<proteinExistence type="predicted"/>
<sequence length="421" mass="47587">MTTRYPIPDVEYWKLASASFPETGLEHLFRNHSAYELLPVNHFKSAYEPFPVAGMEHLVRTKRQRRVYNELPSLFDLCMRQAVFTLPQVAHELQSLPEDLSLPLVRGFLCRNPRPSVEELKDFCEAVSWVPQNLNLCGTTQVIGKRFLHTLVLPNLVRLDLRGCVWLGRLDFLKALKCLECLNLRGCLGLKAMDLLHIREVPQLQCLDVEDIPTITDDLASTISGLTCLRALNVSGTSVSDRFVEALTYGSRLRAWASQQDESRVKDFTLASESGQHEVQTLLSQYPVSSLTYFRLQGTQITDATLAHLQAIPNLLLLDVRQATKVTGRSLSSLKAKHRLIALPNNARLAARTNTMLSGVLRGECGCRSMTCQDEVIDEFTKLCQQVLFQLLQKPGSEWRRVDVNAVFQQAVQAIKRERGW</sequence>
<reference evidence="1" key="1">
    <citation type="submission" date="2020-06" db="EMBL/GenBank/DDBJ databases">
        <title>WGS assembly of Ceratodon purpureus strain R40.</title>
        <authorList>
            <person name="Carey S.B."/>
            <person name="Jenkins J."/>
            <person name="Shu S."/>
            <person name="Lovell J.T."/>
            <person name="Sreedasyam A."/>
            <person name="Maumus F."/>
            <person name="Tiley G.P."/>
            <person name="Fernandez-Pozo N."/>
            <person name="Barry K."/>
            <person name="Chen C."/>
            <person name="Wang M."/>
            <person name="Lipzen A."/>
            <person name="Daum C."/>
            <person name="Saski C.A."/>
            <person name="Payton A.C."/>
            <person name="Mcbreen J.C."/>
            <person name="Conrad R.E."/>
            <person name="Kollar L.M."/>
            <person name="Olsson S."/>
            <person name="Huttunen S."/>
            <person name="Landis J.B."/>
            <person name="Wickett N.J."/>
            <person name="Johnson M.G."/>
            <person name="Rensing S.A."/>
            <person name="Grimwood J."/>
            <person name="Schmutz J."/>
            <person name="Mcdaniel S.F."/>
        </authorList>
    </citation>
    <scope>NUCLEOTIDE SEQUENCE</scope>
    <source>
        <strain evidence="1">R40</strain>
    </source>
</reference>
<dbReference type="AlphaFoldDB" id="A0A8T0GWR5"/>
<gene>
    <name evidence="1" type="ORF">KC19_9G123300</name>
</gene>
<evidence type="ECO:0000313" key="2">
    <source>
        <dbReference type="Proteomes" id="UP000822688"/>
    </source>
</evidence>
<dbReference type="Proteomes" id="UP000822688">
    <property type="component" value="Chromosome 9"/>
</dbReference>
<protein>
    <submittedName>
        <fullName evidence="1">Uncharacterized protein</fullName>
    </submittedName>
</protein>
<accession>A0A8T0GWR5</accession>
<evidence type="ECO:0000313" key="1">
    <source>
        <dbReference type="EMBL" id="KAG0562168.1"/>
    </source>
</evidence>
<dbReference type="SUPFAM" id="SSF52047">
    <property type="entry name" value="RNI-like"/>
    <property type="match status" value="1"/>
</dbReference>
<organism evidence="1 2">
    <name type="scientific">Ceratodon purpureus</name>
    <name type="common">Fire moss</name>
    <name type="synonym">Dicranum purpureum</name>
    <dbReference type="NCBI Taxonomy" id="3225"/>
    <lineage>
        <taxon>Eukaryota</taxon>
        <taxon>Viridiplantae</taxon>
        <taxon>Streptophyta</taxon>
        <taxon>Embryophyta</taxon>
        <taxon>Bryophyta</taxon>
        <taxon>Bryophytina</taxon>
        <taxon>Bryopsida</taxon>
        <taxon>Dicranidae</taxon>
        <taxon>Pseudoditrichales</taxon>
        <taxon>Ditrichaceae</taxon>
        <taxon>Ceratodon</taxon>
    </lineage>
</organism>
<name>A0A8T0GWR5_CERPU</name>